<comment type="caution">
    <text evidence="8">The sequence shown here is derived from an EMBL/GenBank/DDBJ whole genome shotgun (WGS) entry which is preliminary data.</text>
</comment>
<evidence type="ECO:0000256" key="1">
    <source>
        <dbReference type="ARBA" id="ARBA00005614"/>
    </source>
</evidence>
<evidence type="ECO:0000256" key="4">
    <source>
        <dbReference type="ARBA" id="ARBA00047645"/>
    </source>
</evidence>
<dbReference type="PANTHER" id="PTHR47268:SF4">
    <property type="entry name" value="ACYLPHOSPHATASE"/>
    <property type="match status" value="1"/>
</dbReference>
<evidence type="ECO:0000313" key="9">
    <source>
        <dbReference type="Proteomes" id="UP000237466"/>
    </source>
</evidence>
<feature type="active site" evidence="5">
    <location>
        <position position="38"/>
    </location>
</feature>
<name>A0A1V8MXM1_VIBVL</name>
<dbReference type="GO" id="GO:0003998">
    <property type="term" value="F:acylphosphatase activity"/>
    <property type="evidence" value="ECO:0007669"/>
    <property type="project" value="UniProtKB-EC"/>
</dbReference>
<dbReference type="SMR" id="A0A1V8MXM1"/>
<organism evidence="8 9">
    <name type="scientific">Vibrio vulnificus</name>
    <dbReference type="NCBI Taxonomy" id="672"/>
    <lineage>
        <taxon>Bacteria</taxon>
        <taxon>Pseudomonadati</taxon>
        <taxon>Pseudomonadota</taxon>
        <taxon>Gammaproteobacteria</taxon>
        <taxon>Vibrionales</taxon>
        <taxon>Vibrionaceae</taxon>
        <taxon>Vibrio</taxon>
    </lineage>
</organism>
<keyword evidence="5 6" id="KW-0378">Hydrolase</keyword>
<dbReference type="InterPro" id="IPR017968">
    <property type="entry name" value="Acylphosphatase_CS"/>
</dbReference>
<accession>A0A1V8MXM1</accession>
<dbReference type="Gene3D" id="3.30.70.100">
    <property type="match status" value="1"/>
</dbReference>
<dbReference type="Pfam" id="PF00708">
    <property type="entry name" value="Acylphosphatase"/>
    <property type="match status" value="1"/>
</dbReference>
<sequence length="90" mass="10262">MAIRCEKFVVSGIVQGVGFRYHTSHQGLKLNLVGYAKNLYNGDVEVIACGEPLKIEEFAKWLEQGPKTARVDELKREEITCREYQGFEIL</sequence>
<evidence type="ECO:0000256" key="5">
    <source>
        <dbReference type="PROSITE-ProRule" id="PRU00520"/>
    </source>
</evidence>
<proteinExistence type="inferred from homology"/>
<dbReference type="PROSITE" id="PS00151">
    <property type="entry name" value="ACYLPHOSPHATASE_2"/>
    <property type="match status" value="1"/>
</dbReference>
<comment type="catalytic activity">
    <reaction evidence="4 5 6">
        <text>an acyl phosphate + H2O = a carboxylate + phosphate + H(+)</text>
        <dbReference type="Rhea" id="RHEA:14965"/>
        <dbReference type="ChEBI" id="CHEBI:15377"/>
        <dbReference type="ChEBI" id="CHEBI:15378"/>
        <dbReference type="ChEBI" id="CHEBI:29067"/>
        <dbReference type="ChEBI" id="CHEBI:43474"/>
        <dbReference type="ChEBI" id="CHEBI:59918"/>
        <dbReference type="EC" id="3.6.1.7"/>
    </reaction>
</comment>
<dbReference type="Proteomes" id="UP000237466">
    <property type="component" value="Unassembled WGS sequence"/>
</dbReference>
<dbReference type="InterPro" id="IPR036046">
    <property type="entry name" value="Acylphosphatase-like_dom_sf"/>
</dbReference>
<evidence type="ECO:0000256" key="3">
    <source>
        <dbReference type="ARBA" id="ARBA00015991"/>
    </source>
</evidence>
<protein>
    <recommendedName>
        <fullName evidence="3 5">Acylphosphatase</fullName>
        <ecNumber evidence="2 5">3.6.1.7</ecNumber>
    </recommendedName>
</protein>
<dbReference type="SUPFAM" id="SSF54975">
    <property type="entry name" value="Acylphosphatase/BLUF domain-like"/>
    <property type="match status" value="1"/>
</dbReference>
<dbReference type="RefSeq" id="WP_011080551.1">
    <property type="nucleotide sequence ID" value="NZ_CBCSKP010000004.1"/>
</dbReference>
<comment type="similarity">
    <text evidence="1 7">Belongs to the acylphosphatase family.</text>
</comment>
<dbReference type="PANTHER" id="PTHR47268">
    <property type="entry name" value="ACYLPHOSPHATASE"/>
    <property type="match status" value="1"/>
</dbReference>
<feature type="active site" evidence="5">
    <location>
        <position position="20"/>
    </location>
</feature>
<dbReference type="InterPro" id="IPR020456">
    <property type="entry name" value="Acylphosphatase"/>
</dbReference>
<dbReference type="PROSITE" id="PS51160">
    <property type="entry name" value="ACYLPHOSPHATASE_3"/>
    <property type="match status" value="1"/>
</dbReference>
<dbReference type="InterPro" id="IPR001792">
    <property type="entry name" value="Acylphosphatase-like_dom"/>
</dbReference>
<evidence type="ECO:0000256" key="7">
    <source>
        <dbReference type="RuleBase" id="RU004168"/>
    </source>
</evidence>
<dbReference type="NCBIfam" id="NF011000">
    <property type="entry name" value="PRK14426.1"/>
    <property type="match status" value="1"/>
</dbReference>
<dbReference type="PROSITE" id="PS00150">
    <property type="entry name" value="ACYLPHOSPHATASE_1"/>
    <property type="match status" value="1"/>
</dbReference>
<evidence type="ECO:0000313" key="8">
    <source>
        <dbReference type="EMBL" id="POB42721.1"/>
    </source>
</evidence>
<evidence type="ECO:0000256" key="2">
    <source>
        <dbReference type="ARBA" id="ARBA00012150"/>
    </source>
</evidence>
<reference evidence="8 9" key="1">
    <citation type="journal article" date="2018" name="Front. Microbiol.">
        <title>Phylogeny of Vibrio vulnificus from the Analysis of the Core-Genome: Implications for Intra-Species Taxonomy.</title>
        <authorList>
            <person name="Roig F.J."/>
            <person name="Gonzalez-Candelas F."/>
            <person name="Sanjuan E."/>
            <person name="Fouz B."/>
            <person name="Feil E.J."/>
            <person name="Llorens C."/>
            <person name="Baker-Austin C."/>
            <person name="Oliver J.D."/>
            <person name="Danin-Poleg Y."/>
            <person name="Gibas C.J."/>
            <person name="Kashi Y."/>
            <person name="Gulig P.A."/>
            <person name="Morrison S.S."/>
            <person name="Amaro C."/>
        </authorList>
    </citation>
    <scope>NUCLEOTIDE SEQUENCE [LARGE SCALE GENOMIC DNA]</scope>
    <source>
        <strain evidence="8 9">CECT4608</strain>
    </source>
</reference>
<dbReference type="AlphaFoldDB" id="A0A1V8MXM1"/>
<dbReference type="EC" id="3.6.1.7" evidence="2 5"/>
<gene>
    <name evidence="8" type="ORF">CRN52_21510</name>
</gene>
<dbReference type="EMBL" id="PDGH01000142">
    <property type="protein sequence ID" value="POB42721.1"/>
    <property type="molecule type" value="Genomic_DNA"/>
</dbReference>
<evidence type="ECO:0000256" key="6">
    <source>
        <dbReference type="RuleBase" id="RU000553"/>
    </source>
</evidence>